<organism evidence="1 2">
    <name type="scientific">Pyropia yezoensis</name>
    <name type="common">Susabi-nori</name>
    <name type="synonym">Porphyra yezoensis</name>
    <dbReference type="NCBI Taxonomy" id="2788"/>
    <lineage>
        <taxon>Eukaryota</taxon>
        <taxon>Rhodophyta</taxon>
        <taxon>Bangiophyceae</taxon>
        <taxon>Bangiales</taxon>
        <taxon>Bangiaceae</taxon>
        <taxon>Pyropia</taxon>
    </lineage>
</organism>
<proteinExistence type="predicted"/>
<keyword evidence="2" id="KW-1185">Reference proteome</keyword>
<dbReference type="Proteomes" id="UP000798662">
    <property type="component" value="Chromosome 2"/>
</dbReference>
<protein>
    <submittedName>
        <fullName evidence="1">Uncharacterized protein</fullName>
    </submittedName>
</protein>
<evidence type="ECO:0000313" key="2">
    <source>
        <dbReference type="Proteomes" id="UP000798662"/>
    </source>
</evidence>
<evidence type="ECO:0000313" key="1">
    <source>
        <dbReference type="EMBL" id="KAK1863371.1"/>
    </source>
</evidence>
<comment type="caution">
    <text evidence="1">The sequence shown here is derived from an EMBL/GenBank/DDBJ whole genome shotgun (WGS) entry which is preliminary data.</text>
</comment>
<reference evidence="1" key="1">
    <citation type="submission" date="2019-11" db="EMBL/GenBank/DDBJ databases">
        <title>Nori genome reveals adaptations in red seaweeds to the harsh intertidal environment.</title>
        <authorList>
            <person name="Wang D."/>
            <person name="Mao Y."/>
        </authorList>
    </citation>
    <scope>NUCLEOTIDE SEQUENCE</scope>
    <source>
        <tissue evidence="1">Gametophyte</tissue>
    </source>
</reference>
<dbReference type="EMBL" id="CM020619">
    <property type="protein sequence ID" value="KAK1863371.1"/>
    <property type="molecule type" value="Genomic_DNA"/>
</dbReference>
<accession>A0ACC3BZC8</accession>
<sequence>MAGQADANGGEVALTVRRRMGGTERLMRFGEQSFGGSFCIAAVLTLCSPTPLTAAALKAAVHAVADRHDALRTVIVRKDTFAVAPPSVSPVVDVKTMAVQEGGGLTTAAFADAHAVLAAGTGGGTAPKPSSSADAATPTPVFLPWHAGVYLPAPGTAHDPADAAAVAYFLPHYLADGTTADILAAATIDALGRPRGRG</sequence>
<gene>
    <name evidence="1" type="ORF">I4F81_005928</name>
</gene>
<name>A0ACC3BZC8_PYRYE</name>